<dbReference type="NCBIfam" id="TIGR01641">
    <property type="entry name" value="phageSPP1_gp7"/>
    <property type="match status" value="1"/>
</dbReference>
<feature type="region of interest" description="Disordered" evidence="1">
    <location>
        <begin position="231"/>
        <end position="254"/>
    </location>
</feature>
<accession>A0A1V0DY89</accession>
<dbReference type="OrthoDB" id="3800at10239"/>
<dbReference type="Pfam" id="PF04233">
    <property type="entry name" value="Phage_Mu_F"/>
    <property type="match status" value="1"/>
</dbReference>
<evidence type="ECO:0000313" key="4">
    <source>
        <dbReference type="Proteomes" id="UP000224401"/>
    </source>
</evidence>
<protein>
    <submittedName>
        <fullName evidence="3">Head morphogenesis protein</fullName>
    </submittedName>
</protein>
<evidence type="ECO:0000313" key="3">
    <source>
        <dbReference type="EMBL" id="ARB06098.1"/>
    </source>
</evidence>
<proteinExistence type="predicted"/>
<keyword evidence="4" id="KW-1185">Reference proteome</keyword>
<dbReference type="PIRSF" id="PIRSF034565">
    <property type="entry name" value="UCP034565"/>
    <property type="match status" value="1"/>
</dbReference>
<dbReference type="Proteomes" id="UP000224401">
    <property type="component" value="Segment"/>
</dbReference>
<dbReference type="InterPro" id="IPR017029">
    <property type="entry name" value="Phage_head_put"/>
</dbReference>
<reference evidence="3 4" key="1">
    <citation type="submission" date="2017-02" db="EMBL/GenBank/DDBJ databases">
        <title>A novel roseosiphophage isolated from the oligotrophic South China Sea.</title>
        <authorList>
            <person name="Yang Y."/>
            <person name="Cai L."/>
            <person name="Zhang R."/>
        </authorList>
    </citation>
    <scope>NUCLEOTIDE SEQUENCE [LARGE SCALE GENOMIC DNA]</scope>
</reference>
<dbReference type="InterPro" id="IPR006528">
    <property type="entry name" value="Phage_head_morphogenesis_dom"/>
</dbReference>
<organism evidence="3 4">
    <name type="scientific">Dinoroseobacter phage vB_DshS-R5C</name>
    <dbReference type="NCBI Taxonomy" id="1965368"/>
    <lineage>
        <taxon>Viruses</taxon>
        <taxon>Duplodnaviria</taxon>
        <taxon>Heunggongvirae</taxon>
        <taxon>Uroviricota</taxon>
        <taxon>Caudoviricetes</taxon>
        <taxon>Nanhaivirus</taxon>
        <taxon>Nanhaivirus D5C</taxon>
    </lineage>
</organism>
<name>A0A1V0DY89_9CAUD</name>
<gene>
    <name evidence="3" type="ORF">vBDshSR5C_44</name>
</gene>
<evidence type="ECO:0000259" key="2">
    <source>
        <dbReference type="Pfam" id="PF04233"/>
    </source>
</evidence>
<sequence length="368" mass="41506">MASINERFMDFQVAQQIRWIRLQNRDVREALQMLRRSEKDIEALLRRTDLTNYNQARLNALRQQIVSLVQTLEATLTPVLINNVDEAARLAAEIEAQAFLRIMPAGLDVTTPNPGVIATAATSAPFNGAKMDDWAKSYFRSLETTTWSTILDGVTQGMTNDELVRAVRGTRSRRYMDGALQPRRRGLETLVRTSTNHATNQGRQAVWEANEGLISGVRWVSTLDTRTTPICRERDGKVGPVSPSDDWKPPNGAPRLHPPMARPPAHPNCRSTTVAVTKSWRELGFDMDELPSGTRASMDGQVPANITYFEWLNRQSAATQEEVLGPARLRLWREGGITPDRFQNDEGHFYTLAELRRRQPQAFKDADL</sequence>
<dbReference type="EMBL" id="KY606587">
    <property type="protein sequence ID" value="ARB06098.1"/>
    <property type="molecule type" value="Genomic_DNA"/>
</dbReference>
<feature type="domain" description="Phage head morphogenesis" evidence="2">
    <location>
        <begin position="150"/>
        <end position="273"/>
    </location>
</feature>
<evidence type="ECO:0000256" key="1">
    <source>
        <dbReference type="SAM" id="MobiDB-lite"/>
    </source>
</evidence>